<keyword evidence="2" id="KW-1185">Reference proteome</keyword>
<evidence type="ECO:0000313" key="3">
    <source>
        <dbReference type="WBParaSite" id="jg7633"/>
    </source>
</evidence>
<reference evidence="3" key="1">
    <citation type="submission" date="2022-11" db="UniProtKB">
        <authorList>
            <consortium name="WormBaseParasite"/>
        </authorList>
    </citation>
    <scope>IDENTIFICATION</scope>
</reference>
<dbReference type="Gene3D" id="3.40.50.1820">
    <property type="entry name" value="alpha/beta hydrolase"/>
    <property type="match status" value="2"/>
</dbReference>
<evidence type="ECO:0000256" key="1">
    <source>
        <dbReference type="ARBA" id="ARBA00009431"/>
    </source>
</evidence>
<proteinExistence type="inferred from homology"/>
<organism evidence="2 3">
    <name type="scientific">Ditylenchus dipsaci</name>
    <dbReference type="NCBI Taxonomy" id="166011"/>
    <lineage>
        <taxon>Eukaryota</taxon>
        <taxon>Metazoa</taxon>
        <taxon>Ecdysozoa</taxon>
        <taxon>Nematoda</taxon>
        <taxon>Chromadorea</taxon>
        <taxon>Rhabditida</taxon>
        <taxon>Tylenchina</taxon>
        <taxon>Tylenchomorpha</taxon>
        <taxon>Sphaerularioidea</taxon>
        <taxon>Anguinidae</taxon>
        <taxon>Anguininae</taxon>
        <taxon>Ditylenchus</taxon>
    </lineage>
</organism>
<dbReference type="GO" id="GO:0006508">
    <property type="term" value="P:proteolysis"/>
    <property type="evidence" value="ECO:0007669"/>
    <property type="project" value="InterPro"/>
</dbReference>
<dbReference type="PANTHER" id="PTHR11802:SF418">
    <property type="entry name" value="SERINE CARBOXYPEPTIDASE CTSA-1.1"/>
    <property type="match status" value="1"/>
</dbReference>
<dbReference type="PANTHER" id="PTHR11802">
    <property type="entry name" value="SERINE PROTEASE FAMILY S10 SERINE CARBOXYPEPTIDASE"/>
    <property type="match status" value="1"/>
</dbReference>
<name>A0A915ELM7_9BILA</name>
<protein>
    <submittedName>
        <fullName evidence="3">Serine carboxypeptidase</fullName>
    </submittedName>
</protein>
<dbReference type="AlphaFoldDB" id="A0A915ELM7"/>
<comment type="similarity">
    <text evidence="1">Belongs to the peptidase S10 family.</text>
</comment>
<evidence type="ECO:0000313" key="2">
    <source>
        <dbReference type="Proteomes" id="UP000887574"/>
    </source>
</evidence>
<dbReference type="Proteomes" id="UP000887574">
    <property type="component" value="Unplaced"/>
</dbReference>
<dbReference type="InterPro" id="IPR001563">
    <property type="entry name" value="Peptidase_S10"/>
</dbReference>
<accession>A0A915ELM7</accession>
<dbReference type="SUPFAM" id="SSF53474">
    <property type="entry name" value="alpha/beta-Hydrolases"/>
    <property type="match status" value="2"/>
</dbReference>
<sequence>MAVGNPLLSQTHLLNSIIGVKYHHGFIDKSQWDSLRTCCPDIAAYQDLARCDFSKFINLESSSYGHLVPVNDSVCATTIAAIATPFENTNNNFNIYQDCYETLTQIYLLKRQKKEMLETIPKSLNVSTTENYLNNQDVRAALHIPSYVQDFAMCRIEIESHYTTEITDMSPIFDAIIASGYQLKMLIYSGDVDFVCNPIGTQWFVEEVVDRNGLNVQDSHAEWLYRQQIGVIANCFKAMQHLYTCSLLRPLRPKDKNQREHKKTAFKDTASDSKVNLLKAPPTQTKEQDLITELPGLTFSMPPQYSGYLNATKGPLILWLNGGPAFSRRHSTCGNVFGWTKVGHVLYLETPRGVGFSYSTDESDIPATNLQ</sequence>
<dbReference type="InterPro" id="IPR029058">
    <property type="entry name" value="AB_hydrolase_fold"/>
</dbReference>
<dbReference type="Pfam" id="PF00450">
    <property type="entry name" value="Peptidase_S10"/>
    <property type="match status" value="2"/>
</dbReference>
<dbReference type="GO" id="GO:0004185">
    <property type="term" value="F:serine-type carboxypeptidase activity"/>
    <property type="evidence" value="ECO:0007669"/>
    <property type="project" value="InterPro"/>
</dbReference>
<dbReference type="WBParaSite" id="jg7633">
    <property type="protein sequence ID" value="jg7633"/>
    <property type="gene ID" value="jg7633"/>
</dbReference>